<evidence type="ECO:0000256" key="13">
    <source>
        <dbReference type="SAM" id="Phobius"/>
    </source>
</evidence>
<dbReference type="HOGENOM" id="CLU_073546_0_0_6"/>
<keyword evidence="17" id="KW-1185">Reference proteome</keyword>
<dbReference type="NCBIfam" id="TIGR00439">
    <property type="entry name" value="FtsX_Gneg"/>
    <property type="match status" value="1"/>
</dbReference>
<evidence type="ECO:0000259" key="15">
    <source>
        <dbReference type="Pfam" id="PF18075"/>
    </source>
</evidence>
<evidence type="ECO:0000313" key="17">
    <source>
        <dbReference type="Proteomes" id="UP000030341"/>
    </source>
</evidence>
<dbReference type="RefSeq" id="WP_038640224.1">
    <property type="nucleotide sequence ID" value="NZ_CP009888.1"/>
</dbReference>
<dbReference type="GO" id="GO:0005886">
    <property type="term" value="C:plasma membrane"/>
    <property type="evidence" value="ECO:0007669"/>
    <property type="project" value="UniProtKB-SubCell"/>
</dbReference>
<reference evidence="16 17" key="1">
    <citation type="submission" date="2014-11" db="EMBL/GenBank/DDBJ databases">
        <title>Complete Genome Sequence of Pseudoalteromonas sp. Strain OCN003 Isolated from Kaneohe Bay, Oahu, Hawaii.</title>
        <authorList>
            <person name="Beurmann S."/>
            <person name="Videau P."/>
            <person name="Ushijima B."/>
            <person name="Smith A.M."/>
            <person name="Aeby G.S."/>
            <person name="Callahan S.M."/>
            <person name="Belcaid M."/>
        </authorList>
    </citation>
    <scope>NUCLEOTIDE SEQUENCE [LARGE SCALE GENOMIC DNA]</scope>
    <source>
        <strain evidence="16 17">OCN003</strain>
    </source>
</reference>
<proteinExistence type="inferred from homology"/>
<dbReference type="Proteomes" id="UP000030341">
    <property type="component" value="Chromosome 1"/>
</dbReference>
<evidence type="ECO:0000256" key="2">
    <source>
        <dbReference type="ARBA" id="ARBA00007379"/>
    </source>
</evidence>
<evidence type="ECO:0000256" key="7">
    <source>
        <dbReference type="ARBA" id="ARBA00022618"/>
    </source>
</evidence>
<dbReference type="InterPro" id="IPR004513">
    <property type="entry name" value="FtsX"/>
</dbReference>
<evidence type="ECO:0000256" key="9">
    <source>
        <dbReference type="ARBA" id="ARBA00022989"/>
    </source>
</evidence>
<dbReference type="PIRSF" id="PIRSF003097">
    <property type="entry name" value="FtsX"/>
    <property type="match status" value="1"/>
</dbReference>
<evidence type="ECO:0000256" key="12">
    <source>
        <dbReference type="PIRNR" id="PIRNR003097"/>
    </source>
</evidence>
<dbReference type="PANTHER" id="PTHR47755">
    <property type="entry name" value="CELL DIVISION PROTEIN FTSX"/>
    <property type="match status" value="1"/>
</dbReference>
<sequence>MSLLFKGRKSQGEQVKHSSIMGLYFGFMNTIRQGVQSLGELWRTPVASLMTIAVLGLSLTLPTTLYVVVKNVQKVSSGFDNAAEISLFLKQNISEKESTALVKRLSLYKEIKEVRFISKQDALEEFKVASGFGEALNYLDENPLPSVVLVTPNGQFTKPEAARELLDKLERERDVDFGKLDIEWLERLNALLSLLRESVLTIAFLLLTSVVLIVGNTIRLSIMDKKQEIQLMKLVGATNHFIQTPFLWTGIWYGIVGGFIAFLAVLTMLLWLDNAVTHVVGVYNASFNLQGLNFSEFLVLLGLAISLGLFGSFLSVKRYIDAIEPNEV</sequence>
<feature type="transmembrane region" description="Helical" evidence="13">
    <location>
        <begin position="292"/>
        <end position="314"/>
    </location>
</feature>
<feature type="domain" description="ABC3 transporter permease C-terminal" evidence="14">
    <location>
        <begin position="201"/>
        <end position="320"/>
    </location>
</feature>
<comment type="function">
    <text evidence="12">Part of the ABC transporter FtsEX involved in cellular division.</text>
</comment>
<comment type="similarity">
    <text evidence="2 12">Belongs to the ABC-4 integral membrane protein family. FtsX subfamily.</text>
</comment>
<evidence type="ECO:0000313" key="16">
    <source>
        <dbReference type="EMBL" id="AIY64864.1"/>
    </source>
</evidence>
<name>A0A0A7EE31_9GAMM</name>
<dbReference type="eggNOG" id="COG2177">
    <property type="taxonomic scope" value="Bacteria"/>
</dbReference>
<keyword evidence="5 12" id="KW-1003">Cell membrane</keyword>
<dbReference type="AlphaFoldDB" id="A0A0A7EE31"/>
<organism evidence="16 17">
    <name type="scientific">Pseudoalteromonas piratica</name>
    <dbReference type="NCBI Taxonomy" id="1348114"/>
    <lineage>
        <taxon>Bacteria</taxon>
        <taxon>Pseudomonadati</taxon>
        <taxon>Pseudomonadota</taxon>
        <taxon>Gammaproteobacteria</taxon>
        <taxon>Alteromonadales</taxon>
        <taxon>Pseudoalteromonadaceae</taxon>
        <taxon>Pseudoalteromonas</taxon>
    </lineage>
</organism>
<dbReference type="Pfam" id="PF18075">
    <property type="entry name" value="FtsX_ECD"/>
    <property type="match status" value="1"/>
</dbReference>
<evidence type="ECO:0000256" key="1">
    <source>
        <dbReference type="ARBA" id="ARBA00004429"/>
    </source>
</evidence>
<evidence type="ECO:0000256" key="11">
    <source>
        <dbReference type="ARBA" id="ARBA00023306"/>
    </source>
</evidence>
<dbReference type="InterPro" id="IPR047590">
    <property type="entry name" value="FtsX_proteobact-type"/>
</dbReference>
<dbReference type="Gene3D" id="3.30.70.3040">
    <property type="match status" value="1"/>
</dbReference>
<evidence type="ECO:0000256" key="10">
    <source>
        <dbReference type="ARBA" id="ARBA00023136"/>
    </source>
</evidence>
<dbReference type="InterPro" id="IPR040690">
    <property type="entry name" value="FtsX_ECD"/>
</dbReference>
<evidence type="ECO:0000256" key="8">
    <source>
        <dbReference type="ARBA" id="ARBA00022692"/>
    </source>
</evidence>
<keyword evidence="10 12" id="KW-0472">Membrane</keyword>
<protein>
    <recommendedName>
        <fullName evidence="4 12">Cell division protein FtsX</fullName>
    </recommendedName>
</protein>
<accession>A0A0A7EE31</accession>
<keyword evidence="6 12" id="KW-0997">Cell inner membrane</keyword>
<dbReference type="PANTHER" id="PTHR47755:SF1">
    <property type="entry name" value="CELL DIVISION PROTEIN FTSX"/>
    <property type="match status" value="1"/>
</dbReference>
<dbReference type="EMBL" id="CP009888">
    <property type="protein sequence ID" value="AIY64864.1"/>
    <property type="molecule type" value="Genomic_DNA"/>
</dbReference>
<feature type="transmembrane region" description="Helical" evidence="13">
    <location>
        <begin position="251"/>
        <end position="272"/>
    </location>
</feature>
<dbReference type="KEGG" id="pseo:OM33_06645"/>
<evidence type="ECO:0000256" key="6">
    <source>
        <dbReference type="ARBA" id="ARBA00022519"/>
    </source>
</evidence>
<feature type="transmembrane region" description="Helical" evidence="13">
    <location>
        <begin position="199"/>
        <end position="222"/>
    </location>
</feature>
<dbReference type="Pfam" id="PF02687">
    <property type="entry name" value="FtsX"/>
    <property type="match status" value="1"/>
</dbReference>
<dbReference type="InterPro" id="IPR003838">
    <property type="entry name" value="ABC3_permease_C"/>
</dbReference>
<comment type="subcellular location">
    <subcellularLocation>
        <location evidence="1">Cell inner membrane</location>
        <topology evidence="1">Multi-pass membrane protein</topology>
    </subcellularLocation>
</comment>
<evidence type="ECO:0000259" key="14">
    <source>
        <dbReference type="Pfam" id="PF02687"/>
    </source>
</evidence>
<dbReference type="GO" id="GO:0051301">
    <property type="term" value="P:cell division"/>
    <property type="evidence" value="ECO:0007669"/>
    <property type="project" value="UniProtKB-KW"/>
</dbReference>
<evidence type="ECO:0000256" key="3">
    <source>
        <dbReference type="ARBA" id="ARBA00011160"/>
    </source>
</evidence>
<comment type="subunit">
    <text evidence="3">Forms a membrane-associated complex with FtsE.</text>
</comment>
<dbReference type="OrthoDB" id="9813411at2"/>
<keyword evidence="9 13" id="KW-1133">Transmembrane helix</keyword>
<keyword evidence="11 12" id="KW-0131">Cell cycle</keyword>
<evidence type="ECO:0000256" key="4">
    <source>
        <dbReference type="ARBA" id="ARBA00021907"/>
    </source>
</evidence>
<keyword evidence="7 12" id="KW-0132">Cell division</keyword>
<feature type="domain" description="FtsX extracellular" evidence="15">
    <location>
        <begin position="84"/>
        <end position="172"/>
    </location>
</feature>
<dbReference type="STRING" id="1348114.OM33_06645"/>
<evidence type="ECO:0000256" key="5">
    <source>
        <dbReference type="ARBA" id="ARBA00022475"/>
    </source>
</evidence>
<gene>
    <name evidence="16" type="ORF">OM33_06645</name>
</gene>
<dbReference type="GO" id="GO:0032153">
    <property type="term" value="C:cell division site"/>
    <property type="evidence" value="ECO:0007669"/>
    <property type="project" value="TreeGrafter"/>
</dbReference>
<keyword evidence="8 13" id="KW-0812">Transmembrane</keyword>